<evidence type="ECO:0000313" key="2">
    <source>
        <dbReference type="EMBL" id="NKX54113.1"/>
    </source>
</evidence>
<comment type="caution">
    <text evidence="2">The sequence shown here is derived from an EMBL/GenBank/DDBJ whole genome shotgun (WGS) entry which is preliminary data.</text>
</comment>
<dbReference type="Proteomes" id="UP000544090">
    <property type="component" value="Unassembled WGS sequence"/>
</dbReference>
<dbReference type="InterPro" id="IPR024775">
    <property type="entry name" value="DinB-like"/>
</dbReference>
<dbReference type="SUPFAM" id="SSF109854">
    <property type="entry name" value="DinB/YfiT-like putative metalloenzymes"/>
    <property type="match status" value="1"/>
</dbReference>
<gene>
    <name evidence="2" type="ORF">HGG74_06055</name>
</gene>
<feature type="domain" description="DinB-like" evidence="1">
    <location>
        <begin position="12"/>
        <end position="159"/>
    </location>
</feature>
<protein>
    <submittedName>
        <fullName evidence="2">DinB family protein</fullName>
    </submittedName>
</protein>
<name>A0A7X6K5Z9_9MICC</name>
<dbReference type="AlphaFoldDB" id="A0A7X6K5Z9"/>
<dbReference type="Pfam" id="PF12867">
    <property type="entry name" value="DinB_2"/>
    <property type="match status" value="1"/>
</dbReference>
<dbReference type="NCBIfam" id="NF047843">
    <property type="entry name" value="MST_Rv0443"/>
    <property type="match status" value="1"/>
</dbReference>
<dbReference type="InterPro" id="IPR034660">
    <property type="entry name" value="DinB/YfiT-like"/>
</dbReference>
<keyword evidence="3" id="KW-1185">Reference proteome</keyword>
<evidence type="ECO:0000259" key="1">
    <source>
        <dbReference type="Pfam" id="PF12867"/>
    </source>
</evidence>
<dbReference type="RefSeq" id="WP_168485466.1">
    <property type="nucleotide sequence ID" value="NZ_JAAZSQ010000004.1"/>
</dbReference>
<organism evidence="2 3">
    <name type="scientific">Arthrobacter mobilis</name>
    <dbReference type="NCBI Taxonomy" id="2724944"/>
    <lineage>
        <taxon>Bacteria</taxon>
        <taxon>Bacillati</taxon>
        <taxon>Actinomycetota</taxon>
        <taxon>Actinomycetes</taxon>
        <taxon>Micrococcales</taxon>
        <taxon>Micrococcaceae</taxon>
        <taxon>Arthrobacter</taxon>
    </lineage>
</organism>
<sequence length="171" mass="18776">MKFNDLLIDAYGRAQERVHAILEGLAPGELMVRPGGGGNSIAWLIWHLTRVQDDHISDVAGTEQLWTAQGWAARFALDLEVADTGYGHSSAQVDLVRVPSAGLLRDYFDAVHGHTVSYLRGLAEEDLDRIVDTRWDPPVTLGVRLVSVVDDCLEHCGQAAYVKGMVRRGEA</sequence>
<accession>A0A7X6K5Z9</accession>
<dbReference type="Gene3D" id="1.20.120.450">
    <property type="entry name" value="dinb family like domain"/>
    <property type="match status" value="1"/>
</dbReference>
<proteinExistence type="predicted"/>
<evidence type="ECO:0000313" key="3">
    <source>
        <dbReference type="Proteomes" id="UP000544090"/>
    </source>
</evidence>
<dbReference type="EMBL" id="JAAZSQ010000004">
    <property type="protein sequence ID" value="NKX54113.1"/>
    <property type="molecule type" value="Genomic_DNA"/>
</dbReference>
<reference evidence="2 3" key="1">
    <citation type="submission" date="2020-04" db="EMBL/GenBank/DDBJ databases">
        <title>Arthrobacter sp. nov.</title>
        <authorList>
            <person name="Liu S."/>
        </authorList>
    </citation>
    <scope>NUCLEOTIDE SEQUENCE [LARGE SCALE GENOMIC DNA]</scope>
    <source>
        <strain evidence="2 3">E918</strain>
    </source>
</reference>